<name>A0ACB5RH90_9CLOT</name>
<organism evidence="1 2">
    <name type="scientific">Inconstantimicrobium mannanitabidum</name>
    <dbReference type="NCBI Taxonomy" id="1604901"/>
    <lineage>
        <taxon>Bacteria</taxon>
        <taxon>Bacillati</taxon>
        <taxon>Bacillota</taxon>
        <taxon>Clostridia</taxon>
        <taxon>Eubacteriales</taxon>
        <taxon>Clostridiaceae</taxon>
        <taxon>Inconstantimicrobium</taxon>
    </lineage>
</organism>
<reference evidence="1" key="1">
    <citation type="journal article" date="2025" name="Int. J. Syst. Evol. Microbiol.">
        <title>Inconstantimicrobium mannanitabidum sp. nov., a novel member of the family Clostridiaceae isolated from anoxic soil under the treatment of reductive soil disinfestation.</title>
        <authorList>
            <person name="Ueki A."/>
            <person name="Tonouchi A."/>
            <person name="Honma S."/>
            <person name="Kaku N."/>
            <person name="Ueki K."/>
        </authorList>
    </citation>
    <scope>NUCLEOTIDE SEQUENCE</scope>
    <source>
        <strain evidence="1">TW13</strain>
    </source>
</reference>
<comment type="caution">
    <text evidence="1">The sequence shown here is derived from an EMBL/GenBank/DDBJ whole genome shotgun (WGS) entry which is preliminary data.</text>
</comment>
<keyword evidence="2" id="KW-1185">Reference proteome</keyword>
<proteinExistence type="predicted"/>
<sequence>MAKKFGLGKGLGALIPEEIVEETKSINTYIPLNNIKTNSDQPRKYFDNEKISELAESIKQHGIIQPLLVKKEGEYYTIIAGERRWRAAKLLGVKEVPVIEMDLDDKEVLEISLIENIQRQDLNAIEEAKAYKRLISEFKLTQEQLSERIGKSRTAITNTMRLLNLDGRVQNYIIEGIISEGHGRALLALEDKEIQYKVSEKVIDEKLSVRELESLLRNINNKKEISEDKSKEQKELNPYYKDIKDKLQNYFGTKVNINSNKNKGKIEIEYYSEDDLQRILEIIKI</sequence>
<gene>
    <name evidence="1" type="primary">spo0J</name>
    <name evidence="1" type="ORF">rsdtw13_37060</name>
</gene>
<accession>A0ACB5RH90</accession>
<dbReference type="EMBL" id="BROD01000001">
    <property type="protein sequence ID" value="GKX68448.1"/>
    <property type="molecule type" value="Genomic_DNA"/>
</dbReference>
<evidence type="ECO:0000313" key="2">
    <source>
        <dbReference type="Proteomes" id="UP001058074"/>
    </source>
</evidence>
<dbReference type="Proteomes" id="UP001058074">
    <property type="component" value="Unassembled WGS sequence"/>
</dbReference>
<protein>
    <submittedName>
        <fullName evidence="1">Chromosome partitioning protein ParB</fullName>
    </submittedName>
</protein>
<evidence type="ECO:0000313" key="1">
    <source>
        <dbReference type="EMBL" id="GKX68448.1"/>
    </source>
</evidence>